<keyword evidence="2" id="KW-0732">Signal</keyword>
<dbReference type="PANTHER" id="PTHR37544">
    <property type="entry name" value="SPRAY-RELATED"/>
    <property type="match status" value="1"/>
</dbReference>
<feature type="transmembrane region" description="Helical" evidence="1">
    <location>
        <begin position="747"/>
        <end position="768"/>
    </location>
</feature>
<reference evidence="3" key="1">
    <citation type="journal article" date="2020" name="Stud. Mycol.">
        <title>101 Dothideomycetes genomes: a test case for predicting lifestyles and emergence of pathogens.</title>
        <authorList>
            <person name="Haridas S."/>
            <person name="Albert R."/>
            <person name="Binder M."/>
            <person name="Bloem J."/>
            <person name="Labutti K."/>
            <person name="Salamov A."/>
            <person name="Andreopoulos B."/>
            <person name="Baker S."/>
            <person name="Barry K."/>
            <person name="Bills G."/>
            <person name="Bluhm B."/>
            <person name="Cannon C."/>
            <person name="Castanera R."/>
            <person name="Culley D."/>
            <person name="Daum C."/>
            <person name="Ezra D."/>
            <person name="Gonzalez J."/>
            <person name="Henrissat B."/>
            <person name="Kuo A."/>
            <person name="Liang C."/>
            <person name="Lipzen A."/>
            <person name="Lutzoni F."/>
            <person name="Magnuson J."/>
            <person name="Mondo S."/>
            <person name="Nolan M."/>
            <person name="Ohm R."/>
            <person name="Pangilinan J."/>
            <person name="Park H.-J."/>
            <person name="Ramirez L."/>
            <person name="Alfaro M."/>
            <person name="Sun H."/>
            <person name="Tritt A."/>
            <person name="Yoshinaga Y."/>
            <person name="Zwiers L.-H."/>
            <person name="Turgeon B."/>
            <person name="Goodwin S."/>
            <person name="Spatafora J."/>
            <person name="Crous P."/>
            <person name="Grigoriev I."/>
        </authorList>
    </citation>
    <scope>NUCLEOTIDE SEQUENCE</scope>
    <source>
        <strain evidence="3">CBS 125425</strain>
    </source>
</reference>
<evidence type="ECO:0000256" key="1">
    <source>
        <dbReference type="SAM" id="Phobius"/>
    </source>
</evidence>
<comment type="caution">
    <text evidence="3">The sequence shown here is derived from an EMBL/GenBank/DDBJ whole genome shotgun (WGS) entry which is preliminary data.</text>
</comment>
<keyword evidence="4" id="KW-1185">Reference proteome</keyword>
<evidence type="ECO:0000256" key="2">
    <source>
        <dbReference type="SAM" id="SignalP"/>
    </source>
</evidence>
<gene>
    <name evidence="3" type="ORF">EJ04DRAFT_556442</name>
</gene>
<keyword evidence="1" id="KW-0812">Transmembrane</keyword>
<evidence type="ECO:0000313" key="3">
    <source>
        <dbReference type="EMBL" id="KAF2728918.1"/>
    </source>
</evidence>
<keyword evidence="1" id="KW-1133">Transmembrane helix</keyword>
<keyword evidence="1" id="KW-0472">Membrane</keyword>
<organism evidence="3 4">
    <name type="scientific">Polyplosphaeria fusca</name>
    <dbReference type="NCBI Taxonomy" id="682080"/>
    <lineage>
        <taxon>Eukaryota</taxon>
        <taxon>Fungi</taxon>
        <taxon>Dikarya</taxon>
        <taxon>Ascomycota</taxon>
        <taxon>Pezizomycotina</taxon>
        <taxon>Dothideomycetes</taxon>
        <taxon>Pleosporomycetidae</taxon>
        <taxon>Pleosporales</taxon>
        <taxon>Tetraplosphaeriaceae</taxon>
        <taxon>Polyplosphaeria</taxon>
    </lineage>
</organism>
<feature type="transmembrane region" description="Helical" evidence="1">
    <location>
        <begin position="40"/>
        <end position="60"/>
    </location>
</feature>
<dbReference type="PANTHER" id="PTHR37544:SF3">
    <property type="entry name" value="SPRAY"/>
    <property type="match status" value="1"/>
</dbReference>
<dbReference type="InterPro" id="IPR021840">
    <property type="entry name" value="DUF3433"/>
</dbReference>
<dbReference type="EMBL" id="ML996262">
    <property type="protein sequence ID" value="KAF2728918.1"/>
    <property type="molecule type" value="Genomic_DNA"/>
</dbReference>
<dbReference type="OrthoDB" id="3248909at2759"/>
<evidence type="ECO:0000313" key="4">
    <source>
        <dbReference type="Proteomes" id="UP000799444"/>
    </source>
</evidence>
<feature type="transmembrane region" description="Helical" evidence="1">
    <location>
        <begin position="667"/>
        <end position="695"/>
    </location>
</feature>
<name>A0A9P4QP33_9PLEO</name>
<feature type="transmembrane region" description="Helical" evidence="1">
    <location>
        <begin position="524"/>
        <end position="549"/>
    </location>
</feature>
<dbReference type="Proteomes" id="UP000799444">
    <property type="component" value="Unassembled WGS sequence"/>
</dbReference>
<proteinExistence type="predicted"/>
<protein>
    <submittedName>
        <fullName evidence="3">Uncharacterized protein</fullName>
    </submittedName>
</protein>
<dbReference type="Pfam" id="PF11915">
    <property type="entry name" value="DUF3433"/>
    <property type="match status" value="2"/>
</dbReference>
<feature type="transmembrane region" description="Helical" evidence="1">
    <location>
        <begin position="105"/>
        <end position="126"/>
    </location>
</feature>
<feature type="chain" id="PRO_5040150366" evidence="2">
    <location>
        <begin position="25"/>
        <end position="1383"/>
    </location>
</feature>
<feature type="transmembrane region" description="Helical" evidence="1">
    <location>
        <begin position="1281"/>
        <end position="1303"/>
    </location>
</feature>
<sequence>MAIASLALTLLLVILCWISHRDNGLGTDNGSDWILLCWRYLPTIVAVVYAQLVAMMFYDIKRTQPFARMAKSRGAAASDSVLYTPRMWCLTLVEGFSKMKNGGEINMLLVGSALLYAVSILVISPLSSSLLLSYSVVIADDIQLRAVTVDNLQLAQQASPETINRAMGSLFYNLSTGPWVSDRYSIAPFGPVAKTGSSYSESDPFGISGNWTANTAIFSVDYQCSPMRVRMSWSNNTFSAKSYKFTIESLSNTTVEPGLDSTMGTFSVNGTSMMRTSLLSGADGCEYRVDQSPTLKRSEFNTTSWTGGPDPLFDVGIGTLKVSNEPSAWVSIPKAGNRTYTIPPHVGPASPFLRFEHSEQCDNKDIIFLMTPIAADAGEEPPNNTEKAWTCLPSFYMAEMPVTFSTLDGISRAIFNESDYRRIRLKVSENILNTSMVRQAFHKSDWSSFADQTEVLASKAALPLVASFDYKMNKTLADPHLPDAAQLVYRRFFSELTYSKLLQAYNNGDANIKGQRSMVRKRVMVLQGVGISLAALLFLNSILLFFVAWRCRPRVRPLKMTANSAKLMGVSKLMASTKLDKTLWKNMVLASKSSMESKLTGRSYHVFNDGIWETTTDTNMGEDDCKQALAEGLVVILVCFLVAIAVLDAFARRQGLTRTAFLYEATLSFLTASPFSFAPASIIPTLFAIGIGLWWSAVQESMCFLQPYVMLAREHGTPLSVAGALYYNPAHWPSAFIKAFRHRHWQLFLVTGGMIFCQLLTISTSALFERDTYTVSRTDRVQRSLELRQVPLRTEADSGFPIPQLSVPIFGEPPTPEQVPDLTSQQLDNITQVNPDLYWTSPQSWLYSALNELTSNGSKPSWSSGGWTFMPVDLSGSINRRNASRWTLQTPAIRARAECSPISHGLVARNYSSWVETYDLTDSSVWQTPPASSGLTKAYGLTPDAFYASPWWQTDFCPDESHNYAGGRWSPFSDGVGPGFPRPFSAWPVNFTVTWLQGRAQGGFLPSGEIYPETFTTFSRCQPTSSTENKTLGLFTEMPRYQSMECRPVIESADSRVTVDREGNILAFEIESDPQPATAPWKDVLQMYSHDTNDGNVSLIEYYNSTSDSLSLSDEPSDSSVEHAPRNVTTSYGIYFLSMLLQTSEFNTIPGASAKDTVVPYYIRDLENHLDMDLMTYCMYTLANKSVNILLEEDEFGNLVNRVFQTLFQHFVTSNTSFTSPSWAYQPIGMQPEKLGHRLFYNRSDGYLQTAEPITYPNLGTNGTVEVIVEHEVEVLKMNAVATYLTLSILALLLLIIAFIGFSMSTYLQPLQRDVNCLADVMLLLVGSERFLQLIQERGIEDRNVLIRLGWFKTEEGDVRWGIELMEDNSPSAVQWLAGPEAI</sequence>
<accession>A0A9P4QP33</accession>
<feature type="signal peptide" evidence="2">
    <location>
        <begin position="1"/>
        <end position="24"/>
    </location>
</feature>
<feature type="transmembrane region" description="Helical" evidence="1">
    <location>
        <begin position="628"/>
        <end position="647"/>
    </location>
</feature>